<reference evidence="1 2" key="1">
    <citation type="submission" date="2019-08" db="EMBL/GenBank/DDBJ databases">
        <title>The genome of the soybean aphid Biotype 1, its phylome, world population structure and adaptation to the North American continent.</title>
        <authorList>
            <person name="Giordano R."/>
            <person name="Donthu R.K."/>
            <person name="Hernandez A.G."/>
            <person name="Wright C.L."/>
            <person name="Zimin A.V."/>
        </authorList>
    </citation>
    <scope>NUCLEOTIDE SEQUENCE [LARGE SCALE GENOMIC DNA]</scope>
    <source>
        <tissue evidence="1">Whole aphids</tissue>
    </source>
</reference>
<sequence length="203" mass="23261">MKSLLMKNLKVCGASYKTFKAEQSSHTLLCSILDWEYMSSVRAPHTFKFFIIQTCSYHKLANTWKYTTTNNTLTIVCQGTKNRGTAEQQLLGDTPNKNESHKFVILDFEFSMVNRTSMVVISGAMSNSLDPYKIRKLEGRPLMLPLNEEVRPVGETELQVKTELRDACLDLLKQNLNSTKHNLTKEYIDSYIRRGNKENVIVV</sequence>
<evidence type="ECO:0000313" key="2">
    <source>
        <dbReference type="Proteomes" id="UP000475862"/>
    </source>
</evidence>
<name>A0A6G0T1W9_APHGL</name>
<gene>
    <name evidence="1" type="ORF">AGLY_015384</name>
</gene>
<comment type="caution">
    <text evidence="1">The sequence shown here is derived from an EMBL/GenBank/DDBJ whole genome shotgun (WGS) entry which is preliminary data.</text>
</comment>
<dbReference type="AlphaFoldDB" id="A0A6G0T1W9"/>
<dbReference type="OrthoDB" id="6606864at2759"/>
<proteinExistence type="predicted"/>
<dbReference type="EMBL" id="VYZN01000070">
    <property type="protein sequence ID" value="KAE9524345.1"/>
    <property type="molecule type" value="Genomic_DNA"/>
</dbReference>
<protein>
    <submittedName>
        <fullName evidence="1">Uncharacterized protein</fullName>
    </submittedName>
</protein>
<evidence type="ECO:0000313" key="1">
    <source>
        <dbReference type="EMBL" id="KAE9524345.1"/>
    </source>
</evidence>
<dbReference type="Proteomes" id="UP000475862">
    <property type="component" value="Unassembled WGS sequence"/>
</dbReference>
<organism evidence="1 2">
    <name type="scientific">Aphis glycines</name>
    <name type="common">Soybean aphid</name>
    <dbReference type="NCBI Taxonomy" id="307491"/>
    <lineage>
        <taxon>Eukaryota</taxon>
        <taxon>Metazoa</taxon>
        <taxon>Ecdysozoa</taxon>
        <taxon>Arthropoda</taxon>
        <taxon>Hexapoda</taxon>
        <taxon>Insecta</taxon>
        <taxon>Pterygota</taxon>
        <taxon>Neoptera</taxon>
        <taxon>Paraneoptera</taxon>
        <taxon>Hemiptera</taxon>
        <taxon>Sternorrhyncha</taxon>
        <taxon>Aphidomorpha</taxon>
        <taxon>Aphidoidea</taxon>
        <taxon>Aphididae</taxon>
        <taxon>Aphidini</taxon>
        <taxon>Aphis</taxon>
        <taxon>Aphis</taxon>
    </lineage>
</organism>
<accession>A0A6G0T1W9</accession>
<keyword evidence="2" id="KW-1185">Reference proteome</keyword>